<accession>A0A6A5ZV38</accession>
<evidence type="ECO:0000313" key="1">
    <source>
        <dbReference type="EMBL" id="KAF2123510.1"/>
    </source>
</evidence>
<dbReference type="RefSeq" id="XP_033517904.1">
    <property type="nucleotide sequence ID" value="XM_033665348.1"/>
</dbReference>
<dbReference type="EMBL" id="ML977526">
    <property type="protein sequence ID" value="KAF2123510.1"/>
    <property type="molecule type" value="Genomic_DNA"/>
</dbReference>
<dbReference type="GeneID" id="54405780"/>
<name>A0A6A5ZV38_9PLEO</name>
<dbReference type="Proteomes" id="UP000799771">
    <property type="component" value="Unassembled WGS sequence"/>
</dbReference>
<protein>
    <submittedName>
        <fullName evidence="1">Uncharacterized protein</fullName>
    </submittedName>
</protein>
<dbReference type="OrthoDB" id="3350591at2759"/>
<proteinExistence type="predicted"/>
<reference evidence="1" key="1">
    <citation type="journal article" date="2020" name="Stud. Mycol.">
        <title>101 Dothideomycetes genomes: a test case for predicting lifestyles and emergence of pathogens.</title>
        <authorList>
            <person name="Haridas S."/>
            <person name="Albert R."/>
            <person name="Binder M."/>
            <person name="Bloem J."/>
            <person name="Labutti K."/>
            <person name="Salamov A."/>
            <person name="Andreopoulos B."/>
            <person name="Baker S."/>
            <person name="Barry K."/>
            <person name="Bills G."/>
            <person name="Bluhm B."/>
            <person name="Cannon C."/>
            <person name="Castanera R."/>
            <person name="Culley D."/>
            <person name="Daum C."/>
            <person name="Ezra D."/>
            <person name="Gonzalez J."/>
            <person name="Henrissat B."/>
            <person name="Kuo A."/>
            <person name="Liang C."/>
            <person name="Lipzen A."/>
            <person name="Lutzoni F."/>
            <person name="Magnuson J."/>
            <person name="Mondo S."/>
            <person name="Nolan M."/>
            <person name="Ohm R."/>
            <person name="Pangilinan J."/>
            <person name="Park H.-J."/>
            <person name="Ramirez L."/>
            <person name="Alfaro M."/>
            <person name="Sun H."/>
            <person name="Tritt A."/>
            <person name="Yoshinaga Y."/>
            <person name="Zwiers L.-H."/>
            <person name="Turgeon B."/>
            <person name="Goodwin S."/>
            <person name="Spatafora J."/>
            <person name="Crous P."/>
            <person name="Grigoriev I."/>
        </authorList>
    </citation>
    <scope>NUCLEOTIDE SEQUENCE</scope>
    <source>
        <strain evidence="1">CBS 119687</strain>
    </source>
</reference>
<dbReference type="PANTHER" id="PTHR38797">
    <property type="entry name" value="NUCLEAR PORE COMPLEX PROTEIN NUP85-RELATED"/>
    <property type="match status" value="1"/>
</dbReference>
<dbReference type="InterPro" id="IPR022085">
    <property type="entry name" value="OpdG"/>
</dbReference>
<evidence type="ECO:0000313" key="2">
    <source>
        <dbReference type="Proteomes" id="UP000799771"/>
    </source>
</evidence>
<sequence length="287" mass="31865">MTSNWARSQGQGWLRSLFGQDITEPLKEHPLQIFHILEDLMSHKASSKDSATKTASLVASHPDAYWDLIGIYLGAAVRIADEDALRALVDYIVELASLPNAFNESQEAVVVDHVGYAGASVRIEPGELLAMGDGGKKLWRDLPNFSMEITERLQGPELYLHDIRSPANYETAKTLWRNFNTYLALLATSASAQEIPVLANKVRLACTTFKMALENSPETRVGKNVHLHVPAAAEWFRIAGDEIEKLCKDGTETKHPGDLWVSQGGGEVCDSARLSFWKKRMLELGYK</sequence>
<gene>
    <name evidence="1" type="ORF">P153DRAFT_328083</name>
</gene>
<dbReference type="PANTHER" id="PTHR38797:SF4">
    <property type="entry name" value="NUCLEAR PORE COMPLEX PROTEIN NUP85"/>
    <property type="match status" value="1"/>
</dbReference>
<dbReference type="InterPro" id="IPR053204">
    <property type="entry name" value="Oxopyrrolidines_Biosynth-assoc"/>
</dbReference>
<dbReference type="Pfam" id="PF12311">
    <property type="entry name" value="DUF3632"/>
    <property type="match status" value="1"/>
</dbReference>
<organism evidence="1 2">
    <name type="scientific">Dothidotthia symphoricarpi CBS 119687</name>
    <dbReference type="NCBI Taxonomy" id="1392245"/>
    <lineage>
        <taxon>Eukaryota</taxon>
        <taxon>Fungi</taxon>
        <taxon>Dikarya</taxon>
        <taxon>Ascomycota</taxon>
        <taxon>Pezizomycotina</taxon>
        <taxon>Dothideomycetes</taxon>
        <taxon>Pleosporomycetidae</taxon>
        <taxon>Pleosporales</taxon>
        <taxon>Dothidotthiaceae</taxon>
        <taxon>Dothidotthia</taxon>
    </lineage>
</organism>
<dbReference type="AlphaFoldDB" id="A0A6A5ZV38"/>
<keyword evidence="2" id="KW-1185">Reference proteome</keyword>